<dbReference type="Gene3D" id="3.30.565.10">
    <property type="entry name" value="Histidine kinase-like ATPase, C-terminal domain"/>
    <property type="match status" value="1"/>
</dbReference>
<dbReference type="InterPro" id="IPR005467">
    <property type="entry name" value="His_kinase_dom"/>
</dbReference>
<dbReference type="Pfam" id="PF07730">
    <property type="entry name" value="HisKA_3"/>
    <property type="match status" value="1"/>
</dbReference>
<dbReference type="OrthoDB" id="5401121at2"/>
<dbReference type="InterPro" id="IPR050482">
    <property type="entry name" value="Sensor_HK_TwoCompSys"/>
</dbReference>
<dbReference type="AlphaFoldDB" id="A0A1T4M9V0"/>
<keyword evidence="1" id="KW-0808">Transferase</keyword>
<dbReference type="InterPro" id="IPR011712">
    <property type="entry name" value="Sig_transdc_His_kin_sub3_dim/P"/>
</dbReference>
<dbReference type="STRING" id="413434.SAMN04488132_103262"/>
<dbReference type="GO" id="GO:0016020">
    <property type="term" value="C:membrane"/>
    <property type="evidence" value="ECO:0007669"/>
    <property type="project" value="InterPro"/>
</dbReference>
<dbReference type="EMBL" id="FUWH01000003">
    <property type="protein sequence ID" value="SJZ63617.1"/>
    <property type="molecule type" value="Genomic_DNA"/>
</dbReference>
<feature type="transmembrane region" description="Helical" evidence="5">
    <location>
        <begin position="6"/>
        <end position="30"/>
    </location>
</feature>
<evidence type="ECO:0000259" key="6">
    <source>
        <dbReference type="PROSITE" id="PS50109"/>
    </source>
</evidence>
<proteinExistence type="predicted"/>
<evidence type="ECO:0000256" key="4">
    <source>
        <dbReference type="SAM" id="Coils"/>
    </source>
</evidence>
<keyword evidence="2 7" id="KW-0418">Kinase</keyword>
<evidence type="ECO:0000313" key="8">
    <source>
        <dbReference type="Proteomes" id="UP000190888"/>
    </source>
</evidence>
<dbReference type="CDD" id="cd16917">
    <property type="entry name" value="HATPase_UhpB-NarQ-NarX-like"/>
    <property type="match status" value="1"/>
</dbReference>
<dbReference type="PANTHER" id="PTHR24421">
    <property type="entry name" value="NITRATE/NITRITE SENSOR PROTEIN NARX-RELATED"/>
    <property type="match status" value="1"/>
</dbReference>
<organism evidence="7 8">
    <name type="scientific">Sediminibacterium ginsengisoli</name>
    <dbReference type="NCBI Taxonomy" id="413434"/>
    <lineage>
        <taxon>Bacteria</taxon>
        <taxon>Pseudomonadati</taxon>
        <taxon>Bacteroidota</taxon>
        <taxon>Chitinophagia</taxon>
        <taxon>Chitinophagales</taxon>
        <taxon>Chitinophagaceae</taxon>
        <taxon>Sediminibacterium</taxon>
    </lineage>
</organism>
<evidence type="ECO:0000256" key="2">
    <source>
        <dbReference type="ARBA" id="ARBA00022777"/>
    </source>
</evidence>
<evidence type="ECO:0000256" key="1">
    <source>
        <dbReference type="ARBA" id="ARBA00022679"/>
    </source>
</evidence>
<keyword evidence="5" id="KW-0812">Transmembrane</keyword>
<protein>
    <submittedName>
        <fullName evidence="7">Signal transduction histidine kinase</fullName>
    </submittedName>
</protein>
<dbReference type="InterPro" id="IPR003594">
    <property type="entry name" value="HATPase_dom"/>
</dbReference>
<keyword evidence="4" id="KW-0175">Coiled coil</keyword>
<feature type="domain" description="Histidine kinase" evidence="6">
    <location>
        <begin position="65"/>
        <end position="253"/>
    </location>
</feature>
<dbReference type="SUPFAM" id="SSF55874">
    <property type="entry name" value="ATPase domain of HSP90 chaperone/DNA topoisomerase II/histidine kinase"/>
    <property type="match status" value="1"/>
</dbReference>
<dbReference type="RefSeq" id="WP_078830747.1">
    <property type="nucleotide sequence ID" value="NZ_FUWH01000003.1"/>
</dbReference>
<sequence length="256" mass="28614">MQVSANNIIVIVILTTCIFLIAAMFLLSYVRLYNKRKRKYQEEKEELEKQLMQSQMETREETLNQLGKELHDNVGQLLNSTKLLIGVVQRTIPDPPETLKIADETLGKAIQELRSLSKSLNKEWLEQFSFVDNLQAEVARINATKSLAILFSPPASLQLKPDKQVMLFRIVQEVLQNAIKHANASSIHIKMHEEAGRLHASISDDGSGFEALSSKSGVGILNIKHRTHLLGGIVDWQSSPNGTVVTLQIPVNTPEA</sequence>
<dbReference type="Gene3D" id="1.20.5.1930">
    <property type="match status" value="1"/>
</dbReference>
<dbReference type="GO" id="GO:0046983">
    <property type="term" value="F:protein dimerization activity"/>
    <property type="evidence" value="ECO:0007669"/>
    <property type="project" value="InterPro"/>
</dbReference>
<keyword evidence="5" id="KW-1133">Transmembrane helix</keyword>
<dbReference type="Proteomes" id="UP000190888">
    <property type="component" value="Unassembled WGS sequence"/>
</dbReference>
<dbReference type="Pfam" id="PF02518">
    <property type="entry name" value="HATPase_c"/>
    <property type="match status" value="1"/>
</dbReference>
<dbReference type="GO" id="GO:0000155">
    <property type="term" value="F:phosphorelay sensor kinase activity"/>
    <property type="evidence" value="ECO:0007669"/>
    <property type="project" value="InterPro"/>
</dbReference>
<gene>
    <name evidence="7" type="ORF">SAMN04488132_103262</name>
</gene>
<evidence type="ECO:0000313" key="7">
    <source>
        <dbReference type="EMBL" id="SJZ63617.1"/>
    </source>
</evidence>
<evidence type="ECO:0000256" key="5">
    <source>
        <dbReference type="SAM" id="Phobius"/>
    </source>
</evidence>
<dbReference type="SMART" id="SM00387">
    <property type="entry name" value="HATPase_c"/>
    <property type="match status" value="1"/>
</dbReference>
<keyword evidence="5" id="KW-0472">Membrane</keyword>
<feature type="coiled-coil region" evidence="4">
    <location>
        <begin position="30"/>
        <end position="64"/>
    </location>
</feature>
<accession>A0A1T4M9V0</accession>
<name>A0A1T4M9V0_9BACT</name>
<reference evidence="7 8" key="1">
    <citation type="submission" date="2017-02" db="EMBL/GenBank/DDBJ databases">
        <authorList>
            <person name="Peterson S.W."/>
        </authorList>
    </citation>
    <scope>NUCLEOTIDE SEQUENCE [LARGE SCALE GENOMIC DNA]</scope>
    <source>
        <strain evidence="7 8">DSM 22335</strain>
    </source>
</reference>
<keyword evidence="8" id="KW-1185">Reference proteome</keyword>
<evidence type="ECO:0000256" key="3">
    <source>
        <dbReference type="ARBA" id="ARBA00023012"/>
    </source>
</evidence>
<dbReference type="InterPro" id="IPR036890">
    <property type="entry name" value="HATPase_C_sf"/>
</dbReference>
<dbReference type="PROSITE" id="PS50109">
    <property type="entry name" value="HIS_KIN"/>
    <property type="match status" value="1"/>
</dbReference>
<keyword evidence="3" id="KW-0902">Two-component regulatory system</keyword>